<keyword evidence="9" id="KW-1185">Reference proteome</keyword>
<dbReference type="InterPro" id="IPR036286">
    <property type="entry name" value="LexA/Signal_pep-like_sf"/>
</dbReference>
<evidence type="ECO:0000256" key="3">
    <source>
        <dbReference type="ARBA" id="ARBA00013208"/>
    </source>
</evidence>
<dbReference type="RefSeq" id="WP_175269410.1">
    <property type="nucleotide sequence ID" value="NZ_JABFCR010000018.1"/>
</dbReference>
<dbReference type="GO" id="GO:0009003">
    <property type="term" value="F:signal peptidase activity"/>
    <property type="evidence" value="ECO:0007669"/>
    <property type="project" value="UniProtKB-EC"/>
</dbReference>
<evidence type="ECO:0000256" key="4">
    <source>
        <dbReference type="ARBA" id="ARBA00019232"/>
    </source>
</evidence>
<comment type="similarity">
    <text evidence="2 6">Belongs to the peptidase S26 family.</text>
</comment>
<dbReference type="Gene3D" id="2.10.109.10">
    <property type="entry name" value="Umud Fragment, subunit A"/>
    <property type="match status" value="1"/>
</dbReference>
<keyword evidence="5 6" id="KW-0378">Hydrolase</keyword>
<dbReference type="PANTHER" id="PTHR43390">
    <property type="entry name" value="SIGNAL PEPTIDASE I"/>
    <property type="match status" value="1"/>
</dbReference>
<dbReference type="InterPro" id="IPR000223">
    <property type="entry name" value="Pept_S26A_signal_pept_1"/>
</dbReference>
<comment type="catalytic activity">
    <reaction evidence="1 6">
        <text>Cleavage of hydrophobic, N-terminal signal or leader sequences from secreted and periplasmic proteins.</text>
        <dbReference type="EC" id="3.4.21.89"/>
    </reaction>
</comment>
<dbReference type="Proteomes" id="UP000566071">
    <property type="component" value="Unassembled WGS sequence"/>
</dbReference>
<protein>
    <recommendedName>
        <fullName evidence="4 6">Signal peptidase I</fullName>
        <ecNumber evidence="3 6">3.4.21.89</ecNumber>
    </recommendedName>
</protein>
<dbReference type="EMBL" id="JABFCR010000018">
    <property type="protein sequence ID" value="NNU33724.1"/>
    <property type="molecule type" value="Genomic_DNA"/>
</dbReference>
<reference evidence="8 9" key="1">
    <citation type="submission" date="2020-05" db="EMBL/GenBank/DDBJ databases">
        <authorList>
            <person name="Khan S.A."/>
            <person name="Jeon C.O."/>
            <person name="Chun B.H."/>
        </authorList>
    </citation>
    <scope>NUCLEOTIDE SEQUENCE [LARGE SCALE GENOMIC DNA]</scope>
    <source>
        <strain evidence="8 9">S1162</strain>
    </source>
</reference>
<feature type="domain" description="Peptidase S26" evidence="7">
    <location>
        <begin position="69"/>
        <end position="106"/>
    </location>
</feature>
<dbReference type="PROSITE" id="PS00761">
    <property type="entry name" value="SPASE_I_3"/>
    <property type="match status" value="1"/>
</dbReference>
<dbReference type="CDD" id="cd06530">
    <property type="entry name" value="S26_SPase_I"/>
    <property type="match status" value="1"/>
</dbReference>
<gene>
    <name evidence="8" type="primary">lepB</name>
    <name evidence="8" type="ORF">HK413_05415</name>
</gene>
<evidence type="ECO:0000256" key="6">
    <source>
        <dbReference type="RuleBase" id="RU362042"/>
    </source>
</evidence>
<evidence type="ECO:0000256" key="5">
    <source>
        <dbReference type="ARBA" id="ARBA00022801"/>
    </source>
</evidence>
<name>A0ABX1W396_9SPHI</name>
<dbReference type="NCBIfam" id="TIGR02227">
    <property type="entry name" value="sigpep_I_bact"/>
    <property type="match status" value="1"/>
</dbReference>
<dbReference type="SUPFAM" id="SSF51306">
    <property type="entry name" value="LexA/Signal peptidase"/>
    <property type="match status" value="1"/>
</dbReference>
<evidence type="ECO:0000313" key="9">
    <source>
        <dbReference type="Proteomes" id="UP000566071"/>
    </source>
</evidence>
<dbReference type="EC" id="3.4.21.89" evidence="3 6"/>
<organism evidence="8 9">
    <name type="scientific">Mucilaginibacter humi</name>
    <dbReference type="NCBI Taxonomy" id="2732510"/>
    <lineage>
        <taxon>Bacteria</taxon>
        <taxon>Pseudomonadati</taxon>
        <taxon>Bacteroidota</taxon>
        <taxon>Sphingobacteriia</taxon>
        <taxon>Sphingobacteriales</taxon>
        <taxon>Sphingobacteriaceae</taxon>
        <taxon>Mucilaginibacter</taxon>
    </lineage>
</organism>
<evidence type="ECO:0000256" key="2">
    <source>
        <dbReference type="ARBA" id="ARBA00009370"/>
    </source>
</evidence>
<evidence type="ECO:0000259" key="7">
    <source>
        <dbReference type="Pfam" id="PF10502"/>
    </source>
</evidence>
<sequence>MFKKQHDYKWNVDNYGPIIIPKKGWTVKLDTVTYPIYARCISVYENNKVQIVGNDILINGKKADSYTFKMNYYWMMGDNRHDSDDSRFWGFVPEDHIVGKALFVWMSIDDDASFFSKIRWSRLFKIIH</sequence>
<dbReference type="InterPro" id="IPR019533">
    <property type="entry name" value="Peptidase_S26"/>
</dbReference>
<evidence type="ECO:0000313" key="8">
    <source>
        <dbReference type="EMBL" id="NNU33724.1"/>
    </source>
</evidence>
<dbReference type="PANTHER" id="PTHR43390:SF1">
    <property type="entry name" value="CHLOROPLAST PROCESSING PEPTIDASE"/>
    <property type="match status" value="1"/>
</dbReference>
<dbReference type="Pfam" id="PF10502">
    <property type="entry name" value="Peptidase_S26"/>
    <property type="match status" value="1"/>
</dbReference>
<comment type="subcellular location">
    <subcellularLocation>
        <location evidence="6">Membrane</location>
        <topology evidence="6">Single-pass type II membrane protein</topology>
    </subcellularLocation>
</comment>
<proteinExistence type="inferred from homology"/>
<comment type="caution">
    <text evidence="8">The sequence shown here is derived from an EMBL/GenBank/DDBJ whole genome shotgun (WGS) entry which is preliminary data.</text>
</comment>
<evidence type="ECO:0000256" key="1">
    <source>
        <dbReference type="ARBA" id="ARBA00000677"/>
    </source>
</evidence>
<accession>A0ABX1W396</accession>
<keyword evidence="6" id="KW-0645">Protease</keyword>
<dbReference type="InterPro" id="IPR019758">
    <property type="entry name" value="Pept_S26A_signal_pept_1_CS"/>
</dbReference>